<dbReference type="SUPFAM" id="SSF53335">
    <property type="entry name" value="S-adenosyl-L-methionine-dependent methyltransferases"/>
    <property type="match status" value="1"/>
</dbReference>
<evidence type="ECO:0000256" key="4">
    <source>
        <dbReference type="ARBA" id="ARBA00013346"/>
    </source>
</evidence>
<protein>
    <recommendedName>
        <fullName evidence="4">Protein-L-isoaspartate O-methyltransferase</fullName>
        <ecNumber evidence="3">2.1.1.77</ecNumber>
    </recommendedName>
    <alternativeName>
        <fullName evidence="11">L-isoaspartyl protein carboxyl methyltransferase</fullName>
    </alternativeName>
    <alternativeName>
        <fullName evidence="9">Protein L-isoaspartyl methyltransferase</fullName>
    </alternativeName>
    <alternativeName>
        <fullName evidence="10">Protein-beta-aspartate methyltransferase</fullName>
    </alternativeName>
</protein>
<evidence type="ECO:0000256" key="3">
    <source>
        <dbReference type="ARBA" id="ARBA00011890"/>
    </source>
</evidence>
<dbReference type="PANTHER" id="PTHR11579:SF0">
    <property type="entry name" value="PROTEIN-L-ISOASPARTATE(D-ASPARTATE) O-METHYLTRANSFERASE"/>
    <property type="match status" value="1"/>
</dbReference>
<dbReference type="STRING" id="85558.T45_07731"/>
<accession>L7F4V5</accession>
<keyword evidence="13" id="KW-1185">Reference proteome</keyword>
<dbReference type="PATRIC" id="fig|698760.3.peg.5220"/>
<dbReference type="InterPro" id="IPR000682">
    <property type="entry name" value="PCMT"/>
</dbReference>
<dbReference type="PROSITE" id="PS01279">
    <property type="entry name" value="PCMT"/>
    <property type="match status" value="1"/>
</dbReference>
<evidence type="ECO:0000256" key="5">
    <source>
        <dbReference type="ARBA" id="ARBA00022490"/>
    </source>
</evidence>
<name>L7F4V5_STRT8</name>
<dbReference type="CDD" id="cd02440">
    <property type="entry name" value="AdoMet_MTases"/>
    <property type="match status" value="1"/>
</dbReference>
<keyword evidence="5" id="KW-0963">Cytoplasm</keyword>
<dbReference type="AlphaFoldDB" id="L7F4V5"/>
<gene>
    <name evidence="12" type="ORF">STRTUCAR8_01684</name>
</gene>
<comment type="subcellular location">
    <subcellularLocation>
        <location evidence="1">Cytoplasm</location>
    </subcellularLocation>
</comment>
<dbReference type="InterPro" id="IPR029063">
    <property type="entry name" value="SAM-dependent_MTases_sf"/>
</dbReference>
<evidence type="ECO:0000256" key="9">
    <source>
        <dbReference type="ARBA" id="ARBA00030757"/>
    </source>
</evidence>
<dbReference type="GO" id="GO:0032259">
    <property type="term" value="P:methylation"/>
    <property type="evidence" value="ECO:0007669"/>
    <property type="project" value="UniProtKB-KW"/>
</dbReference>
<sequence length="408" mass="44650">MTPVTDPAVWRDELVNRLIDSGHLRTPEVIAAFRGTDRHRFLPGVDLQSACVDDAVAIKHDATGAMLSCISAPSIVATQLEQLGAQPGHKILEAGAGTGYNARLLSELVALEGHVWTLDVDQDLVDGARKNLVQAGAVNVTVALGDGAAGLPEHGPFDRIHFTVGAGDIPVRILDQLAPGGRLVIPMRIRGSISRSFAFERDGQTWRTVSTEMMTFVPLRKGVCNDVRTMVDMAGEGDVRLETYSEQNVDREAIRTVLDQPPAEIYTNVKFRKGDAYQWLYLYLAYVLPNGLSRMPGSRSGLIPNFGWGSMTALDNDSLAYLTKQEGEDEHGTFWQLGVMGHGPRAAEPADQVATEISEWNQTWGNNSPEPTFRMAVGAARNRLTASESRFVMDKPCSRLVVEWPLRS</sequence>
<evidence type="ECO:0000256" key="11">
    <source>
        <dbReference type="ARBA" id="ARBA00031350"/>
    </source>
</evidence>
<evidence type="ECO:0000256" key="10">
    <source>
        <dbReference type="ARBA" id="ARBA00031323"/>
    </source>
</evidence>
<dbReference type="NCBIfam" id="TIGR04364">
    <property type="entry name" value="methyltran_FxLD"/>
    <property type="match status" value="1"/>
</dbReference>
<proteinExistence type="inferred from homology"/>
<comment type="similarity">
    <text evidence="2">Belongs to the methyltransferase superfamily. L-isoaspartyl/D-aspartyl protein methyltransferase family.</text>
</comment>
<keyword evidence="7 12" id="KW-0808">Transferase</keyword>
<comment type="caution">
    <text evidence="12">The sequence shown here is derived from an EMBL/GenBank/DDBJ whole genome shotgun (WGS) entry which is preliminary data.</text>
</comment>
<dbReference type="GO" id="GO:0005737">
    <property type="term" value="C:cytoplasm"/>
    <property type="evidence" value="ECO:0007669"/>
    <property type="project" value="UniProtKB-SubCell"/>
</dbReference>
<evidence type="ECO:0000256" key="1">
    <source>
        <dbReference type="ARBA" id="ARBA00004496"/>
    </source>
</evidence>
<organism evidence="12 13">
    <name type="scientific">Streptomyces turgidiscabies (strain Car8)</name>
    <dbReference type="NCBI Taxonomy" id="698760"/>
    <lineage>
        <taxon>Bacteria</taxon>
        <taxon>Bacillati</taxon>
        <taxon>Actinomycetota</taxon>
        <taxon>Actinomycetes</taxon>
        <taxon>Kitasatosporales</taxon>
        <taxon>Streptomycetaceae</taxon>
        <taxon>Streptomyces</taxon>
    </lineage>
</organism>
<evidence type="ECO:0000256" key="2">
    <source>
        <dbReference type="ARBA" id="ARBA00005369"/>
    </source>
</evidence>
<reference evidence="12 13" key="1">
    <citation type="journal article" date="2011" name="Plasmid">
        <title>Streptomyces turgidiscabies Car8 contains a modular pathogenicity island that shares virulence genes with other actinobacterial plant pathogens.</title>
        <authorList>
            <person name="Huguet-Tapia J.C."/>
            <person name="Badger J.H."/>
            <person name="Loria R."/>
            <person name="Pettis G.S."/>
        </authorList>
    </citation>
    <scope>NUCLEOTIDE SEQUENCE [LARGE SCALE GENOMIC DNA]</scope>
    <source>
        <strain evidence="12 13">Car8</strain>
    </source>
</reference>
<evidence type="ECO:0000256" key="8">
    <source>
        <dbReference type="ARBA" id="ARBA00022691"/>
    </source>
</evidence>
<keyword evidence="6 12" id="KW-0489">Methyltransferase</keyword>
<dbReference type="Proteomes" id="UP000010931">
    <property type="component" value="Unassembled WGS sequence"/>
</dbReference>
<dbReference type="EC" id="2.1.1.77" evidence="3"/>
<keyword evidence="8" id="KW-0949">S-adenosyl-L-methionine</keyword>
<evidence type="ECO:0000313" key="13">
    <source>
        <dbReference type="Proteomes" id="UP000010931"/>
    </source>
</evidence>
<evidence type="ECO:0000313" key="12">
    <source>
        <dbReference type="EMBL" id="ELP66357.1"/>
    </source>
</evidence>
<evidence type="ECO:0000256" key="6">
    <source>
        <dbReference type="ARBA" id="ARBA00022603"/>
    </source>
</evidence>
<dbReference type="PANTHER" id="PTHR11579">
    <property type="entry name" value="PROTEIN-L-ISOASPARTATE O-METHYLTRANSFERASE"/>
    <property type="match status" value="1"/>
</dbReference>
<dbReference type="EMBL" id="AEJB01000361">
    <property type="protein sequence ID" value="ELP66357.1"/>
    <property type="molecule type" value="Genomic_DNA"/>
</dbReference>
<dbReference type="InterPro" id="IPR027573">
    <property type="entry name" value="Methyltran_FxLD"/>
</dbReference>
<dbReference type="Gene3D" id="3.40.50.150">
    <property type="entry name" value="Vaccinia Virus protein VP39"/>
    <property type="match status" value="1"/>
</dbReference>
<dbReference type="Pfam" id="PF01135">
    <property type="entry name" value="PCMT"/>
    <property type="match status" value="1"/>
</dbReference>
<dbReference type="GO" id="GO:0004719">
    <property type="term" value="F:protein-L-isoaspartate (D-aspartate) O-methyltransferase activity"/>
    <property type="evidence" value="ECO:0007669"/>
    <property type="project" value="UniProtKB-EC"/>
</dbReference>
<evidence type="ECO:0000256" key="7">
    <source>
        <dbReference type="ARBA" id="ARBA00022679"/>
    </source>
</evidence>